<dbReference type="GO" id="GO:0004674">
    <property type="term" value="F:protein serine/threonine kinase activity"/>
    <property type="evidence" value="ECO:0007669"/>
    <property type="project" value="UniProtKB-KW"/>
</dbReference>
<keyword evidence="5" id="KW-0067">ATP-binding</keyword>
<name>A0A164EDS1_9CRUS</name>
<dbReference type="GO" id="GO:0007059">
    <property type="term" value="P:chromosome segregation"/>
    <property type="evidence" value="ECO:0007669"/>
    <property type="project" value="TreeGrafter"/>
</dbReference>
<sequence length="144" mass="16480">LQGLPRVVRLLEYEYNEEEEKLLLVMEKGDTDFANVIRNRTSLNAINPTLIRFYWQEMLEAVKEIHDKNVIHTDLKPANFLLVNGGLKLIDFGIATSIQADMTSIMKDSQCGTYNYMAPEAIKSASPAGTNHEYKVNWNFVNRN</sequence>
<dbReference type="GO" id="GO:0000776">
    <property type="term" value="C:kinetochore"/>
    <property type="evidence" value="ECO:0007669"/>
    <property type="project" value="TreeGrafter"/>
</dbReference>
<evidence type="ECO:0000256" key="1">
    <source>
        <dbReference type="ARBA" id="ARBA00022527"/>
    </source>
</evidence>
<keyword evidence="8" id="KW-1185">Reference proteome</keyword>
<dbReference type="GO" id="GO:0034501">
    <property type="term" value="P:protein localization to kinetochore"/>
    <property type="evidence" value="ECO:0007669"/>
    <property type="project" value="TreeGrafter"/>
</dbReference>
<keyword evidence="1" id="KW-0723">Serine/threonine-protein kinase</keyword>
<gene>
    <name evidence="7" type="ORF">APZ42_008841</name>
</gene>
<dbReference type="Gene3D" id="1.10.510.10">
    <property type="entry name" value="Transferase(Phosphotransferase) domain 1"/>
    <property type="match status" value="1"/>
</dbReference>
<dbReference type="GO" id="GO:0005524">
    <property type="term" value="F:ATP binding"/>
    <property type="evidence" value="ECO:0007669"/>
    <property type="project" value="UniProtKB-KW"/>
</dbReference>
<dbReference type="InterPro" id="IPR008271">
    <property type="entry name" value="Ser/Thr_kinase_AS"/>
</dbReference>
<dbReference type="OrthoDB" id="20524at2759"/>
<dbReference type="FunFam" id="1.10.510.10:FF:002871">
    <property type="match status" value="1"/>
</dbReference>
<feature type="non-terminal residue" evidence="7">
    <location>
        <position position="144"/>
    </location>
</feature>
<feature type="non-terminal residue" evidence="7">
    <location>
        <position position="1"/>
    </location>
</feature>
<dbReference type="Proteomes" id="UP000076858">
    <property type="component" value="Unassembled WGS sequence"/>
</dbReference>
<evidence type="ECO:0000256" key="2">
    <source>
        <dbReference type="ARBA" id="ARBA00022679"/>
    </source>
</evidence>
<dbReference type="Pfam" id="PF00069">
    <property type="entry name" value="Pkinase"/>
    <property type="match status" value="1"/>
</dbReference>
<protein>
    <recommendedName>
        <fullName evidence="6">Protein kinase domain-containing protein</fullName>
    </recommendedName>
</protein>
<dbReference type="SMART" id="SM00220">
    <property type="entry name" value="S_TKc"/>
    <property type="match status" value="1"/>
</dbReference>
<organism evidence="7 8">
    <name type="scientific">Daphnia magna</name>
    <dbReference type="NCBI Taxonomy" id="35525"/>
    <lineage>
        <taxon>Eukaryota</taxon>
        <taxon>Metazoa</taxon>
        <taxon>Ecdysozoa</taxon>
        <taxon>Arthropoda</taxon>
        <taxon>Crustacea</taxon>
        <taxon>Branchiopoda</taxon>
        <taxon>Diplostraca</taxon>
        <taxon>Cladocera</taxon>
        <taxon>Anomopoda</taxon>
        <taxon>Daphniidae</taxon>
        <taxon>Daphnia</taxon>
    </lineage>
</organism>
<keyword evidence="3" id="KW-0547">Nucleotide-binding</keyword>
<dbReference type="PROSITE" id="PS00108">
    <property type="entry name" value="PROTEIN_KINASE_ST"/>
    <property type="match status" value="1"/>
</dbReference>
<dbReference type="GO" id="GO:0005634">
    <property type="term" value="C:nucleus"/>
    <property type="evidence" value="ECO:0007669"/>
    <property type="project" value="TreeGrafter"/>
</dbReference>
<evidence type="ECO:0000259" key="6">
    <source>
        <dbReference type="PROSITE" id="PS50011"/>
    </source>
</evidence>
<dbReference type="GO" id="GO:0004712">
    <property type="term" value="F:protein serine/threonine/tyrosine kinase activity"/>
    <property type="evidence" value="ECO:0007669"/>
    <property type="project" value="TreeGrafter"/>
</dbReference>
<dbReference type="PANTHER" id="PTHR22974">
    <property type="entry name" value="MIXED LINEAGE PROTEIN KINASE"/>
    <property type="match status" value="1"/>
</dbReference>
<dbReference type="InterPro" id="IPR000719">
    <property type="entry name" value="Prot_kinase_dom"/>
</dbReference>
<dbReference type="GO" id="GO:0033316">
    <property type="term" value="P:meiotic spindle assembly checkpoint signaling"/>
    <property type="evidence" value="ECO:0007669"/>
    <property type="project" value="TreeGrafter"/>
</dbReference>
<dbReference type="PANTHER" id="PTHR22974:SF21">
    <property type="entry name" value="DUAL SPECIFICITY PROTEIN KINASE TTK"/>
    <property type="match status" value="1"/>
</dbReference>
<accession>A0A164EDS1</accession>
<evidence type="ECO:0000256" key="5">
    <source>
        <dbReference type="ARBA" id="ARBA00022840"/>
    </source>
</evidence>
<dbReference type="STRING" id="35525.A0A164EDS1"/>
<reference evidence="7 8" key="1">
    <citation type="submission" date="2016-03" db="EMBL/GenBank/DDBJ databases">
        <title>EvidentialGene: Evidence-directed Construction of Genes on Genomes.</title>
        <authorList>
            <person name="Gilbert D.G."/>
            <person name="Choi J.-H."/>
            <person name="Mockaitis K."/>
            <person name="Colbourne J."/>
            <person name="Pfrender M."/>
        </authorList>
    </citation>
    <scope>NUCLEOTIDE SEQUENCE [LARGE SCALE GENOMIC DNA]</scope>
    <source>
        <strain evidence="7 8">Xinb3</strain>
        <tissue evidence="7">Complete organism</tissue>
    </source>
</reference>
<dbReference type="PROSITE" id="PS50011">
    <property type="entry name" value="PROTEIN_KINASE_DOM"/>
    <property type="match status" value="1"/>
</dbReference>
<dbReference type="InterPro" id="IPR011009">
    <property type="entry name" value="Kinase-like_dom_sf"/>
</dbReference>
<evidence type="ECO:0000313" key="8">
    <source>
        <dbReference type="Proteomes" id="UP000076858"/>
    </source>
</evidence>
<feature type="domain" description="Protein kinase" evidence="6">
    <location>
        <begin position="1"/>
        <end position="144"/>
    </location>
</feature>
<proteinExistence type="predicted"/>
<evidence type="ECO:0000256" key="3">
    <source>
        <dbReference type="ARBA" id="ARBA00022741"/>
    </source>
</evidence>
<dbReference type="EMBL" id="LRGB01024049">
    <property type="protein sequence ID" value="KZR96685.1"/>
    <property type="molecule type" value="Genomic_DNA"/>
</dbReference>
<keyword evidence="2" id="KW-0808">Transferase</keyword>
<keyword evidence="4" id="KW-0418">Kinase</keyword>
<dbReference type="AlphaFoldDB" id="A0A164EDS1"/>
<comment type="caution">
    <text evidence="7">The sequence shown here is derived from an EMBL/GenBank/DDBJ whole genome shotgun (WGS) entry which is preliminary data.</text>
</comment>
<dbReference type="GO" id="GO:0007094">
    <property type="term" value="P:mitotic spindle assembly checkpoint signaling"/>
    <property type="evidence" value="ECO:0007669"/>
    <property type="project" value="TreeGrafter"/>
</dbReference>
<evidence type="ECO:0000313" key="7">
    <source>
        <dbReference type="EMBL" id="KZR96685.1"/>
    </source>
</evidence>
<dbReference type="SUPFAM" id="SSF56112">
    <property type="entry name" value="Protein kinase-like (PK-like)"/>
    <property type="match status" value="1"/>
</dbReference>
<evidence type="ECO:0000256" key="4">
    <source>
        <dbReference type="ARBA" id="ARBA00022777"/>
    </source>
</evidence>